<evidence type="ECO:0000256" key="2">
    <source>
        <dbReference type="ARBA" id="ARBA00023235"/>
    </source>
</evidence>
<feature type="active site" description="Proton acceptor" evidence="3">
    <location>
        <position position="68"/>
    </location>
</feature>
<dbReference type="EMBL" id="ADEG01000016">
    <property type="protein sequence ID" value="EFA93029.1"/>
    <property type="molecule type" value="Genomic_DNA"/>
</dbReference>
<dbReference type="PANTHER" id="PTHR30345">
    <property type="entry name" value="RIBOSE-5-PHOSPHATE ISOMERASE B"/>
    <property type="match status" value="1"/>
</dbReference>
<dbReference type="RefSeq" id="WP_004347742.1">
    <property type="nucleotide sequence ID" value="NZ_ADEG01000016.1"/>
</dbReference>
<keyword evidence="2 5" id="KW-0413">Isomerase</keyword>
<dbReference type="eggNOG" id="COG0698">
    <property type="taxonomic scope" value="Bacteria"/>
</dbReference>
<dbReference type="PANTHER" id="PTHR30345:SF0">
    <property type="entry name" value="DNA DAMAGE-REPAIR_TOLERATION PROTEIN DRT102"/>
    <property type="match status" value="1"/>
</dbReference>
<comment type="caution">
    <text evidence="5">The sequence shown here is derived from an EMBL/GenBank/DDBJ whole genome shotgun (WGS) entry which is preliminary data.</text>
</comment>
<dbReference type="Gene3D" id="3.40.1400.10">
    <property type="entry name" value="Sugar-phosphate isomerase, RpiB/LacA/LacB"/>
    <property type="match status" value="1"/>
</dbReference>
<dbReference type="NCBIfam" id="TIGR00689">
    <property type="entry name" value="rpiB_lacA_lacB"/>
    <property type="match status" value="1"/>
</dbReference>
<keyword evidence="6" id="KW-1185">Reference proteome</keyword>
<feature type="binding site" evidence="4">
    <location>
        <position position="139"/>
    </location>
    <ligand>
        <name>D-ribulose 5-phosphate</name>
        <dbReference type="ChEBI" id="CHEBI:58121"/>
    </ligand>
</feature>
<proteinExistence type="inferred from homology"/>
<dbReference type="PIRSF" id="PIRSF005384">
    <property type="entry name" value="RpiB_LacA_B"/>
    <property type="match status" value="1"/>
</dbReference>
<evidence type="ECO:0000256" key="3">
    <source>
        <dbReference type="PIRSR" id="PIRSR005384-1"/>
    </source>
</evidence>
<dbReference type="NCBIfam" id="NF004051">
    <property type="entry name" value="PRK05571.1"/>
    <property type="match status" value="1"/>
</dbReference>
<evidence type="ECO:0000256" key="4">
    <source>
        <dbReference type="PIRSR" id="PIRSR005384-2"/>
    </source>
</evidence>
<dbReference type="InterPro" id="IPR036569">
    <property type="entry name" value="RpiB_LacA_LacB_sf"/>
</dbReference>
<feature type="binding site" evidence="4">
    <location>
        <position position="102"/>
    </location>
    <ligand>
        <name>D-ribulose 5-phosphate</name>
        <dbReference type="ChEBI" id="CHEBI:58121"/>
    </ligand>
</feature>
<dbReference type="STRING" id="679190.HMPREF0650_1065"/>
<evidence type="ECO:0000256" key="1">
    <source>
        <dbReference type="ARBA" id="ARBA00008754"/>
    </source>
</evidence>
<protein>
    <submittedName>
        <fullName evidence="5">Ribose-5-phosphate isomerase B</fullName>
        <ecNumber evidence="5">5.3.1.6</ecNumber>
    </submittedName>
</protein>
<dbReference type="AlphaFoldDB" id="D1W372"/>
<gene>
    <name evidence="5" type="primary">rpiB</name>
    <name evidence="5" type="ORF">HMPREF0650_1065</name>
</gene>
<dbReference type="Proteomes" id="UP000005283">
    <property type="component" value="Unassembled WGS sequence"/>
</dbReference>
<reference evidence="5 6" key="1">
    <citation type="submission" date="2009-12" db="EMBL/GenBank/DDBJ databases">
        <title>Genome Sequence of Prevotella buccalis ATCC 35310.</title>
        <authorList>
            <person name="Durkin A.S."/>
            <person name="Madupu R."/>
            <person name="Torralba M."/>
            <person name="Methe B."/>
            <person name="Sutton G."/>
            <person name="Strausberg R.L."/>
            <person name="Nelson K.E."/>
        </authorList>
    </citation>
    <scope>NUCLEOTIDE SEQUENCE [LARGE SCALE GENOMIC DNA]</scope>
    <source>
        <strain evidence="5 6">ATCC 35310</strain>
    </source>
</reference>
<dbReference type="Pfam" id="PF02502">
    <property type="entry name" value="LacAB_rpiB"/>
    <property type="match status" value="1"/>
</dbReference>
<dbReference type="GO" id="GO:0019316">
    <property type="term" value="P:D-allose catabolic process"/>
    <property type="evidence" value="ECO:0007669"/>
    <property type="project" value="TreeGrafter"/>
</dbReference>
<feature type="binding site" evidence="4">
    <location>
        <begin position="11"/>
        <end position="12"/>
    </location>
    <ligand>
        <name>D-ribulose 5-phosphate</name>
        <dbReference type="ChEBI" id="CHEBI:58121"/>
    </ligand>
</feature>
<evidence type="ECO:0000313" key="5">
    <source>
        <dbReference type="EMBL" id="EFA93029.1"/>
    </source>
</evidence>
<dbReference type="InterPro" id="IPR003500">
    <property type="entry name" value="RpiB_LacA_LacB"/>
</dbReference>
<comment type="similarity">
    <text evidence="1">Belongs to the LacAB/RpiB family.</text>
</comment>
<dbReference type="GO" id="GO:0004751">
    <property type="term" value="F:ribose-5-phosphate isomerase activity"/>
    <property type="evidence" value="ECO:0007669"/>
    <property type="project" value="UniProtKB-EC"/>
</dbReference>
<organism evidence="5 6">
    <name type="scientific">Hoylesella buccalis ATCC 35310</name>
    <dbReference type="NCBI Taxonomy" id="679190"/>
    <lineage>
        <taxon>Bacteria</taxon>
        <taxon>Pseudomonadati</taxon>
        <taxon>Bacteroidota</taxon>
        <taxon>Bacteroidia</taxon>
        <taxon>Bacteroidales</taxon>
        <taxon>Prevotellaceae</taxon>
        <taxon>Hoylesella</taxon>
    </lineage>
</organism>
<dbReference type="EC" id="5.3.1.6" evidence="5"/>
<name>D1W372_9BACT</name>
<dbReference type="InterPro" id="IPR004785">
    <property type="entry name" value="RpiB"/>
</dbReference>
<feature type="binding site" evidence="4">
    <location>
        <position position="135"/>
    </location>
    <ligand>
        <name>D-ribulose 5-phosphate</name>
        <dbReference type="ChEBI" id="CHEBI:58121"/>
    </ligand>
</feature>
<dbReference type="SUPFAM" id="SSF89623">
    <property type="entry name" value="Ribose/Galactose isomerase RpiB/AlsB"/>
    <property type="match status" value="1"/>
</dbReference>
<dbReference type="NCBIfam" id="TIGR01120">
    <property type="entry name" value="rpiB"/>
    <property type="match status" value="1"/>
</dbReference>
<sequence>MDIKTVGLACDHAGYEIKEFIKQYLEEKGISYKDYGTNSTSSCDYPDHAHALANAIERGDVYPGIGVCGSGEGMSMTLNKHQGIRAGLAWSPEIAHLTRLHNDANVLVLPGRFVDKETTRKILDEFFSTDFEGGRHSRRIAKIRIQ</sequence>
<evidence type="ECO:0000313" key="6">
    <source>
        <dbReference type="Proteomes" id="UP000005283"/>
    </source>
</evidence>
<feature type="active site" description="Proton donor" evidence="3">
    <location>
        <position position="101"/>
    </location>
</feature>
<feature type="binding site" evidence="4">
    <location>
        <begin position="69"/>
        <end position="73"/>
    </location>
    <ligand>
        <name>D-ribulose 5-phosphate</name>
        <dbReference type="ChEBI" id="CHEBI:58121"/>
    </ligand>
</feature>
<feature type="binding site" evidence="4">
    <location>
        <position position="112"/>
    </location>
    <ligand>
        <name>D-ribulose 5-phosphate</name>
        <dbReference type="ChEBI" id="CHEBI:58121"/>
    </ligand>
</feature>
<dbReference type="GO" id="GO:0009052">
    <property type="term" value="P:pentose-phosphate shunt, non-oxidative branch"/>
    <property type="evidence" value="ECO:0007669"/>
    <property type="project" value="TreeGrafter"/>
</dbReference>
<accession>D1W372</accession>